<comment type="caution">
    <text evidence="3">The sequence shown here is derived from an EMBL/GenBank/DDBJ whole genome shotgun (WGS) entry which is preliminary data.</text>
</comment>
<evidence type="ECO:0000313" key="4">
    <source>
        <dbReference type="Proteomes" id="UP001299876"/>
    </source>
</evidence>
<keyword evidence="1" id="KW-0175">Coiled coil</keyword>
<dbReference type="SUPFAM" id="SSF56024">
    <property type="entry name" value="Phospholipase D/nuclease"/>
    <property type="match status" value="1"/>
</dbReference>
<dbReference type="EMBL" id="JAKNRW010000001">
    <property type="protein sequence ID" value="MCK1788997.1"/>
    <property type="molecule type" value="Genomic_DNA"/>
</dbReference>
<feature type="coiled-coil region" evidence="1">
    <location>
        <begin position="148"/>
        <end position="175"/>
    </location>
</feature>
<dbReference type="Proteomes" id="UP001299876">
    <property type="component" value="Unassembled WGS sequence"/>
</dbReference>
<reference evidence="3 4" key="1">
    <citation type="submission" date="2022-02" db="EMBL/GenBank/DDBJ databases">
        <title>Comparative genomics of the first Antarctic Pseudomonas spp. capable of biotransforming 2,4,6-Trinitrotoluene.</title>
        <authorList>
            <person name="Cabrera M.A."/>
            <person name="Marquez S.L."/>
            <person name="Perez-Donoso J.M."/>
        </authorList>
    </citation>
    <scope>NUCLEOTIDE SEQUENCE [LARGE SCALE GENOMIC DNA]</scope>
    <source>
        <strain evidence="3 4">TNT19</strain>
    </source>
</reference>
<accession>A0ABT0EU48</accession>
<evidence type="ECO:0000256" key="1">
    <source>
        <dbReference type="SAM" id="Coils"/>
    </source>
</evidence>
<feature type="domain" description="PLD phosphodiesterase" evidence="2">
    <location>
        <begin position="77"/>
        <end position="104"/>
    </location>
</feature>
<organism evidence="3 4">
    <name type="scientific">Pseudomonas violetae</name>
    <dbReference type="NCBI Taxonomy" id="2915813"/>
    <lineage>
        <taxon>Bacteria</taxon>
        <taxon>Pseudomonadati</taxon>
        <taxon>Pseudomonadota</taxon>
        <taxon>Gammaproteobacteria</taxon>
        <taxon>Pseudomonadales</taxon>
        <taxon>Pseudomonadaceae</taxon>
        <taxon>Pseudomonas</taxon>
    </lineage>
</organism>
<dbReference type="RefSeq" id="WP_247286721.1">
    <property type="nucleotide sequence ID" value="NZ_JAKNRW010000001.1"/>
</dbReference>
<proteinExistence type="predicted"/>
<dbReference type="Gene3D" id="3.30.870.10">
    <property type="entry name" value="Endonuclease Chain A"/>
    <property type="match status" value="1"/>
</dbReference>
<sequence length="433" mass="48692">MIRIRQNLTKTWQSQFEGATTQITVLSPYITPNDTLPLLKDKDARIYTLFQVRDFVSGASDIKFLTSLVKAKHQVYELKTLHAKVVMDEDSFVTLGSQNLTDRGAGGNLELNVCFDGTSREITCDMVRSKVESWIAKGKPRLITGERIKQMEKRIEAVREAYEEFNGQAQKEQDAADAEDALLGEPEVEAGQTERQRADESNWIEIRKKVRKASASTAVHQGVISCYDDRTPFLRFTAQDLLHWPRKDGSIEQLYPRKRYLCILNEREFGWARLAKTQITRIAQHITLGRIIPGLPKVEVELWAQGELGEKAPPGTNLVAILLIDDELVCTVPMRYLLANPEVKAAIPPSRSAVDEVRAPPKETKAVLKWLRENPRKFKLAISKHIASNNDAPGHRKTYGGDAQDFVGPHLTTVNMGVAFKGKNPILILTTQP</sequence>
<dbReference type="PROSITE" id="PS50035">
    <property type="entry name" value="PLD"/>
    <property type="match status" value="1"/>
</dbReference>
<gene>
    <name evidence="3" type="ORF">L9059_02095</name>
</gene>
<dbReference type="InterPro" id="IPR001736">
    <property type="entry name" value="PLipase_D/transphosphatidylase"/>
</dbReference>
<dbReference type="Pfam" id="PF13091">
    <property type="entry name" value="PLDc_2"/>
    <property type="match status" value="1"/>
</dbReference>
<name>A0ABT0EU48_9PSED</name>
<evidence type="ECO:0000259" key="2">
    <source>
        <dbReference type="PROSITE" id="PS50035"/>
    </source>
</evidence>
<dbReference type="InterPro" id="IPR025202">
    <property type="entry name" value="PLD-like_dom"/>
</dbReference>
<keyword evidence="4" id="KW-1185">Reference proteome</keyword>
<evidence type="ECO:0000313" key="3">
    <source>
        <dbReference type="EMBL" id="MCK1788997.1"/>
    </source>
</evidence>
<protein>
    <submittedName>
        <fullName evidence="3">Phospholipase D-like domain-containing protein</fullName>
    </submittedName>
</protein>